<keyword evidence="4" id="KW-1185">Reference proteome</keyword>
<name>A0A1D2N9F2_ORCCI</name>
<dbReference type="EMBL" id="LJIJ01000136">
    <property type="protein sequence ID" value="ODN01868.1"/>
    <property type="molecule type" value="Genomic_DNA"/>
</dbReference>
<sequence>MSQRIVGTITLIFATGLACSVEFTKVDFECKSPGKFPHNNSNYYYECYYIGNGNFTVFKHSCPELNCFDAMELACNIVSCESEMTSERPVEPFSCPGPGKFRHPDKSRNVFLCTNLLQVALAFKRNSGETPNPKNKKPSSPPGKKGSSIRGRSFAPAPSKEPDDSSSNSAPPPSYCKAEGITAHEDERKYNYCFMMGSSDLIHQVTDCPIGTCFDSSTSCCSRKACKNQGTPKPRPGGKPKSQESSGEESKPHKKPDFVLWSADENPTSAESDLASAEMAFFYSAFRERKQKVCKGGVHCTRSGAFPSNNDRYSYYVCSRQPKSRDFIARHFNCPRRRCFKGKRCSRC</sequence>
<proteinExistence type="predicted"/>
<evidence type="ECO:0000313" key="4">
    <source>
        <dbReference type="Proteomes" id="UP000094527"/>
    </source>
</evidence>
<dbReference type="PROSITE" id="PS51257">
    <property type="entry name" value="PROKAR_LIPOPROTEIN"/>
    <property type="match status" value="1"/>
</dbReference>
<evidence type="ECO:0000256" key="2">
    <source>
        <dbReference type="SAM" id="SignalP"/>
    </source>
</evidence>
<organism evidence="3 4">
    <name type="scientific">Orchesella cincta</name>
    <name type="common">Springtail</name>
    <name type="synonym">Podura cincta</name>
    <dbReference type="NCBI Taxonomy" id="48709"/>
    <lineage>
        <taxon>Eukaryota</taxon>
        <taxon>Metazoa</taxon>
        <taxon>Ecdysozoa</taxon>
        <taxon>Arthropoda</taxon>
        <taxon>Hexapoda</taxon>
        <taxon>Collembola</taxon>
        <taxon>Entomobryomorpha</taxon>
        <taxon>Entomobryoidea</taxon>
        <taxon>Orchesellidae</taxon>
        <taxon>Orchesellinae</taxon>
        <taxon>Orchesella</taxon>
    </lineage>
</organism>
<feature type="signal peptide" evidence="2">
    <location>
        <begin position="1"/>
        <end position="20"/>
    </location>
</feature>
<feature type="region of interest" description="Disordered" evidence="1">
    <location>
        <begin position="126"/>
        <end position="178"/>
    </location>
</feature>
<dbReference type="Proteomes" id="UP000094527">
    <property type="component" value="Unassembled WGS sequence"/>
</dbReference>
<keyword evidence="2" id="KW-0732">Signal</keyword>
<comment type="caution">
    <text evidence="3">The sequence shown here is derived from an EMBL/GenBank/DDBJ whole genome shotgun (WGS) entry which is preliminary data.</text>
</comment>
<evidence type="ECO:0008006" key="5">
    <source>
        <dbReference type="Google" id="ProtNLM"/>
    </source>
</evidence>
<evidence type="ECO:0000313" key="3">
    <source>
        <dbReference type="EMBL" id="ODN01868.1"/>
    </source>
</evidence>
<feature type="region of interest" description="Disordered" evidence="1">
    <location>
        <begin position="225"/>
        <end position="259"/>
    </location>
</feature>
<dbReference type="AlphaFoldDB" id="A0A1D2N9F2"/>
<evidence type="ECO:0000256" key="1">
    <source>
        <dbReference type="SAM" id="MobiDB-lite"/>
    </source>
</evidence>
<feature type="chain" id="PRO_5008905253" description="Chitin-binding type-2 domain-containing protein" evidence="2">
    <location>
        <begin position="21"/>
        <end position="348"/>
    </location>
</feature>
<feature type="compositionally biased region" description="Basic and acidic residues" evidence="1">
    <location>
        <begin position="248"/>
        <end position="257"/>
    </location>
</feature>
<protein>
    <recommendedName>
        <fullName evidence="5">Chitin-binding type-2 domain-containing protein</fullName>
    </recommendedName>
</protein>
<gene>
    <name evidence="3" type="ORF">Ocin01_04815</name>
</gene>
<reference evidence="3 4" key="1">
    <citation type="journal article" date="2016" name="Genome Biol. Evol.">
        <title>Gene Family Evolution Reflects Adaptation to Soil Environmental Stressors in the Genome of the Collembolan Orchesella cincta.</title>
        <authorList>
            <person name="Faddeeva-Vakhrusheva A."/>
            <person name="Derks M.F."/>
            <person name="Anvar S.Y."/>
            <person name="Agamennone V."/>
            <person name="Suring W."/>
            <person name="Smit S."/>
            <person name="van Straalen N.M."/>
            <person name="Roelofs D."/>
        </authorList>
    </citation>
    <scope>NUCLEOTIDE SEQUENCE [LARGE SCALE GENOMIC DNA]</scope>
    <source>
        <tissue evidence="3">Mixed pool</tissue>
    </source>
</reference>
<accession>A0A1D2N9F2</accession>